<keyword evidence="1" id="KW-0812">Transmembrane</keyword>
<keyword evidence="1" id="KW-0472">Membrane</keyword>
<dbReference type="InterPro" id="IPR029063">
    <property type="entry name" value="SAM-dependent_MTases_sf"/>
</dbReference>
<evidence type="ECO:0000259" key="2">
    <source>
        <dbReference type="Pfam" id="PF08241"/>
    </source>
</evidence>
<dbReference type="SUPFAM" id="SSF53335">
    <property type="entry name" value="S-adenosyl-L-methionine-dependent methyltransferases"/>
    <property type="match status" value="1"/>
</dbReference>
<dbReference type="GO" id="GO:0008757">
    <property type="term" value="F:S-adenosylmethionine-dependent methyltransferase activity"/>
    <property type="evidence" value="ECO:0007669"/>
    <property type="project" value="InterPro"/>
</dbReference>
<feature type="domain" description="Methyltransferase type 11" evidence="2">
    <location>
        <begin position="68"/>
        <end position="117"/>
    </location>
</feature>
<evidence type="ECO:0000256" key="1">
    <source>
        <dbReference type="SAM" id="Phobius"/>
    </source>
</evidence>
<feature type="transmembrane region" description="Helical" evidence="1">
    <location>
        <begin position="179"/>
        <end position="197"/>
    </location>
</feature>
<dbReference type="AlphaFoldDB" id="A0A0F9C401"/>
<keyword evidence="1" id="KW-1133">Transmembrane helix</keyword>
<dbReference type="InterPro" id="IPR013216">
    <property type="entry name" value="Methyltransf_11"/>
</dbReference>
<name>A0A0F9C401_9ZZZZ</name>
<comment type="caution">
    <text evidence="3">The sequence shown here is derived from an EMBL/GenBank/DDBJ whole genome shotgun (WGS) entry which is preliminary data.</text>
</comment>
<organism evidence="3">
    <name type="scientific">marine sediment metagenome</name>
    <dbReference type="NCBI Taxonomy" id="412755"/>
    <lineage>
        <taxon>unclassified sequences</taxon>
        <taxon>metagenomes</taxon>
        <taxon>ecological metagenomes</taxon>
    </lineage>
</organism>
<protein>
    <recommendedName>
        <fullName evidence="2">Methyltransferase type 11 domain-containing protein</fullName>
    </recommendedName>
</protein>
<reference evidence="3" key="1">
    <citation type="journal article" date="2015" name="Nature">
        <title>Complex archaea that bridge the gap between prokaryotes and eukaryotes.</title>
        <authorList>
            <person name="Spang A."/>
            <person name="Saw J.H."/>
            <person name="Jorgensen S.L."/>
            <person name="Zaremba-Niedzwiedzka K."/>
            <person name="Martijn J."/>
            <person name="Lind A.E."/>
            <person name="van Eijk R."/>
            <person name="Schleper C."/>
            <person name="Guy L."/>
            <person name="Ettema T.J."/>
        </authorList>
    </citation>
    <scope>NUCLEOTIDE SEQUENCE</scope>
</reference>
<gene>
    <name evidence="3" type="ORF">LCGC14_2370220</name>
</gene>
<sequence length="224" mass="26728">MNRNVKKYSHWASYRRQMLDRLQEKYRGLYKGIVLDIGGRDRGNFKKPKDKVQKWIFADINQDHNPDITLDVSHMKQINSNSIDVISAIELFEHVYEIEKGLQECYRVLKKKGVLILSMPFLFHIHADPYDFQRWTSTKWRIELKKIGFEIEKLIIMGKFYSILAEMYKSQLKSIKKRFIIGKLLFSIILPSLNLLFKWDNKSFVKDDPILNYYHAGYFIIAKK</sequence>
<dbReference type="Gene3D" id="3.40.50.150">
    <property type="entry name" value="Vaccinia Virus protein VP39"/>
    <property type="match status" value="1"/>
</dbReference>
<dbReference type="EMBL" id="LAZR01034920">
    <property type="protein sequence ID" value="KKL28930.1"/>
    <property type="molecule type" value="Genomic_DNA"/>
</dbReference>
<evidence type="ECO:0000313" key="3">
    <source>
        <dbReference type="EMBL" id="KKL28930.1"/>
    </source>
</evidence>
<proteinExistence type="predicted"/>
<accession>A0A0F9C401</accession>
<dbReference type="Pfam" id="PF08241">
    <property type="entry name" value="Methyltransf_11"/>
    <property type="match status" value="1"/>
</dbReference>